<sequence>MHVLLVEDDEPLAEALRDGLGRFGYRVDWVGTGRAALAAAPAEMVLLDLGLPDGDGLDVCRTLRGRGDVPIIVISGRTDETERIVGLEMGADDYVTKPFGLREVVARMRAVARRARPGDGWPGAPESGQDGNGAGRPAVPGLDRHGRLGIDRRARRVYADDREVTVTPKEYDLLAYLAEDDGALLTRESIMRAVWDANWFGPTKTLDAHVGALRRKLGEVARIETVRGVGFRLVVTP</sequence>
<dbReference type="GO" id="GO:0006355">
    <property type="term" value="P:regulation of DNA-templated transcription"/>
    <property type="evidence" value="ECO:0007669"/>
    <property type="project" value="InterPro"/>
</dbReference>
<evidence type="ECO:0000256" key="2">
    <source>
        <dbReference type="ARBA" id="ARBA00023012"/>
    </source>
</evidence>
<protein>
    <submittedName>
        <fullName evidence="9">DNA-binding response regulator</fullName>
    </submittedName>
</protein>
<feature type="region of interest" description="Disordered" evidence="6">
    <location>
        <begin position="115"/>
        <end position="142"/>
    </location>
</feature>
<dbReference type="Gene3D" id="6.10.250.690">
    <property type="match status" value="1"/>
</dbReference>
<dbReference type="InterPro" id="IPR011006">
    <property type="entry name" value="CheY-like_superfamily"/>
</dbReference>
<evidence type="ECO:0000256" key="6">
    <source>
        <dbReference type="SAM" id="MobiDB-lite"/>
    </source>
</evidence>
<dbReference type="PROSITE" id="PS51755">
    <property type="entry name" value="OMPR_PHOB"/>
    <property type="match status" value="1"/>
</dbReference>
<dbReference type="AlphaFoldDB" id="A0A367FII9"/>
<dbReference type="GO" id="GO:0000976">
    <property type="term" value="F:transcription cis-regulatory region binding"/>
    <property type="evidence" value="ECO:0007669"/>
    <property type="project" value="TreeGrafter"/>
</dbReference>
<dbReference type="RefSeq" id="WP_114030217.1">
    <property type="nucleotide sequence ID" value="NZ_QOIL01000010.1"/>
</dbReference>
<dbReference type="PANTHER" id="PTHR48111">
    <property type="entry name" value="REGULATOR OF RPOS"/>
    <property type="match status" value="1"/>
</dbReference>
<dbReference type="GO" id="GO:0000156">
    <property type="term" value="F:phosphorelay response regulator activity"/>
    <property type="evidence" value="ECO:0007669"/>
    <property type="project" value="TreeGrafter"/>
</dbReference>
<dbReference type="PANTHER" id="PTHR48111:SF40">
    <property type="entry name" value="PHOSPHATE REGULON TRANSCRIPTIONAL REGULATORY PROTEIN PHOB"/>
    <property type="match status" value="1"/>
</dbReference>
<dbReference type="GO" id="GO:0032993">
    <property type="term" value="C:protein-DNA complex"/>
    <property type="evidence" value="ECO:0007669"/>
    <property type="project" value="TreeGrafter"/>
</dbReference>
<gene>
    <name evidence="9" type="ORF">DQ384_19210</name>
</gene>
<dbReference type="InterPro" id="IPR001867">
    <property type="entry name" value="OmpR/PhoB-type_DNA-bd"/>
</dbReference>
<keyword evidence="10" id="KW-1185">Reference proteome</keyword>
<dbReference type="SUPFAM" id="SSF52172">
    <property type="entry name" value="CheY-like"/>
    <property type="match status" value="1"/>
</dbReference>
<dbReference type="PROSITE" id="PS50110">
    <property type="entry name" value="RESPONSE_REGULATORY"/>
    <property type="match status" value="1"/>
</dbReference>
<evidence type="ECO:0000256" key="3">
    <source>
        <dbReference type="ARBA" id="ARBA00023125"/>
    </source>
</evidence>
<evidence type="ECO:0000313" key="10">
    <source>
        <dbReference type="Proteomes" id="UP000253094"/>
    </source>
</evidence>
<dbReference type="Gene3D" id="3.40.50.2300">
    <property type="match status" value="1"/>
</dbReference>
<dbReference type="SMART" id="SM00448">
    <property type="entry name" value="REC"/>
    <property type="match status" value="1"/>
</dbReference>
<dbReference type="InterPro" id="IPR039420">
    <property type="entry name" value="WalR-like"/>
</dbReference>
<keyword evidence="1 4" id="KW-0597">Phosphoprotein</keyword>
<dbReference type="Proteomes" id="UP000253094">
    <property type="component" value="Unassembled WGS sequence"/>
</dbReference>
<dbReference type="Pfam" id="PF00486">
    <property type="entry name" value="Trans_reg_C"/>
    <property type="match status" value="1"/>
</dbReference>
<dbReference type="InterPro" id="IPR016032">
    <property type="entry name" value="Sig_transdc_resp-reg_C-effctor"/>
</dbReference>
<dbReference type="EMBL" id="QOIL01000010">
    <property type="protein sequence ID" value="RCG29709.1"/>
    <property type="molecule type" value="Genomic_DNA"/>
</dbReference>
<keyword evidence="2" id="KW-0902">Two-component regulatory system</keyword>
<dbReference type="Pfam" id="PF00072">
    <property type="entry name" value="Response_reg"/>
    <property type="match status" value="1"/>
</dbReference>
<evidence type="ECO:0000259" key="7">
    <source>
        <dbReference type="PROSITE" id="PS50110"/>
    </source>
</evidence>
<feature type="modified residue" description="4-aspartylphosphate" evidence="4">
    <location>
        <position position="48"/>
    </location>
</feature>
<dbReference type="Gene3D" id="1.10.10.10">
    <property type="entry name" value="Winged helix-like DNA-binding domain superfamily/Winged helix DNA-binding domain"/>
    <property type="match status" value="1"/>
</dbReference>
<keyword evidence="3 5" id="KW-0238">DNA-binding</keyword>
<comment type="caution">
    <text evidence="9">The sequence shown here is derived from an EMBL/GenBank/DDBJ whole genome shotgun (WGS) entry which is preliminary data.</text>
</comment>
<evidence type="ECO:0000256" key="1">
    <source>
        <dbReference type="ARBA" id="ARBA00022553"/>
    </source>
</evidence>
<feature type="domain" description="OmpR/PhoB-type" evidence="8">
    <location>
        <begin position="139"/>
        <end position="235"/>
    </location>
</feature>
<dbReference type="CDD" id="cd00383">
    <property type="entry name" value="trans_reg_C"/>
    <property type="match status" value="1"/>
</dbReference>
<dbReference type="InterPro" id="IPR036388">
    <property type="entry name" value="WH-like_DNA-bd_sf"/>
</dbReference>
<organism evidence="9 10">
    <name type="scientific">Sphaerisporangium album</name>
    <dbReference type="NCBI Taxonomy" id="509200"/>
    <lineage>
        <taxon>Bacteria</taxon>
        <taxon>Bacillati</taxon>
        <taxon>Actinomycetota</taxon>
        <taxon>Actinomycetes</taxon>
        <taxon>Streptosporangiales</taxon>
        <taxon>Streptosporangiaceae</taxon>
        <taxon>Sphaerisporangium</taxon>
    </lineage>
</organism>
<evidence type="ECO:0000256" key="5">
    <source>
        <dbReference type="PROSITE-ProRule" id="PRU01091"/>
    </source>
</evidence>
<accession>A0A367FII9</accession>
<dbReference type="GO" id="GO:0005829">
    <property type="term" value="C:cytosol"/>
    <property type="evidence" value="ECO:0007669"/>
    <property type="project" value="TreeGrafter"/>
</dbReference>
<feature type="DNA-binding region" description="OmpR/PhoB-type" evidence="5">
    <location>
        <begin position="139"/>
        <end position="235"/>
    </location>
</feature>
<evidence type="ECO:0000259" key="8">
    <source>
        <dbReference type="PROSITE" id="PS51755"/>
    </source>
</evidence>
<reference evidence="9 10" key="1">
    <citation type="submission" date="2018-06" db="EMBL/GenBank/DDBJ databases">
        <title>Sphaerisporangium craniellae sp. nov., isolated from a marine sponge in the South China Sea.</title>
        <authorList>
            <person name="Li L."/>
        </authorList>
    </citation>
    <scope>NUCLEOTIDE SEQUENCE [LARGE SCALE GENOMIC DNA]</scope>
    <source>
        <strain evidence="9 10">CCTCC AA 208026</strain>
    </source>
</reference>
<proteinExistence type="predicted"/>
<dbReference type="SMART" id="SM00862">
    <property type="entry name" value="Trans_reg_C"/>
    <property type="match status" value="1"/>
</dbReference>
<dbReference type="SUPFAM" id="SSF46894">
    <property type="entry name" value="C-terminal effector domain of the bipartite response regulators"/>
    <property type="match status" value="1"/>
</dbReference>
<name>A0A367FII9_9ACTN</name>
<evidence type="ECO:0000313" key="9">
    <source>
        <dbReference type="EMBL" id="RCG29709.1"/>
    </source>
</evidence>
<dbReference type="OrthoDB" id="116118at2"/>
<feature type="domain" description="Response regulatory" evidence="7">
    <location>
        <begin position="2"/>
        <end position="112"/>
    </location>
</feature>
<dbReference type="InterPro" id="IPR001789">
    <property type="entry name" value="Sig_transdc_resp-reg_receiver"/>
</dbReference>
<dbReference type="CDD" id="cd17574">
    <property type="entry name" value="REC_OmpR"/>
    <property type="match status" value="1"/>
</dbReference>
<evidence type="ECO:0000256" key="4">
    <source>
        <dbReference type="PROSITE-ProRule" id="PRU00169"/>
    </source>
</evidence>